<dbReference type="PANTHER" id="PTHR42924:SF3">
    <property type="entry name" value="POLYMERASE_HISTIDINOL PHOSPHATASE N-TERMINAL DOMAIN-CONTAINING PROTEIN"/>
    <property type="match status" value="1"/>
</dbReference>
<gene>
    <name evidence="2" type="ORF">ACFQL7_02465</name>
</gene>
<dbReference type="Proteomes" id="UP001596417">
    <property type="component" value="Unassembled WGS sequence"/>
</dbReference>
<proteinExistence type="predicted"/>
<dbReference type="CDD" id="cd07432">
    <property type="entry name" value="PHP_HisPPase"/>
    <property type="match status" value="1"/>
</dbReference>
<dbReference type="EMBL" id="JBHTAX010000001">
    <property type="protein sequence ID" value="MFC7188822.1"/>
    <property type="molecule type" value="Genomic_DNA"/>
</dbReference>
<evidence type="ECO:0000313" key="3">
    <source>
        <dbReference type="Proteomes" id="UP001596417"/>
    </source>
</evidence>
<accession>A0ABD5YM23</accession>
<feature type="domain" description="Polymerase/histidinol phosphatase N-terminal" evidence="1">
    <location>
        <begin position="10"/>
        <end position="76"/>
    </location>
</feature>
<keyword evidence="3" id="KW-1185">Reference proteome</keyword>
<dbReference type="SUPFAM" id="SSF89550">
    <property type="entry name" value="PHP domain-like"/>
    <property type="match status" value="1"/>
</dbReference>
<reference evidence="2 3" key="1">
    <citation type="journal article" date="2019" name="Int. J. Syst. Evol. Microbiol.">
        <title>The Global Catalogue of Microorganisms (GCM) 10K type strain sequencing project: providing services to taxonomists for standard genome sequencing and annotation.</title>
        <authorList>
            <consortium name="The Broad Institute Genomics Platform"/>
            <consortium name="The Broad Institute Genome Sequencing Center for Infectious Disease"/>
            <person name="Wu L."/>
            <person name="Ma J."/>
        </authorList>
    </citation>
    <scope>NUCLEOTIDE SEQUENCE [LARGE SCALE GENOMIC DNA]</scope>
    <source>
        <strain evidence="2 3">RDMS1</strain>
    </source>
</reference>
<dbReference type="NCBIfam" id="NF038032">
    <property type="entry name" value="CehA_McbA_metalo"/>
    <property type="match status" value="1"/>
</dbReference>
<dbReference type="RefSeq" id="WP_248904471.1">
    <property type="nucleotide sequence ID" value="NZ_CP109979.1"/>
</dbReference>
<dbReference type="InterPro" id="IPR003141">
    <property type="entry name" value="Pol/His_phosphatase_N"/>
</dbReference>
<organism evidence="2 3">
    <name type="scientific">Halocatena marina</name>
    <dbReference type="NCBI Taxonomy" id="2934937"/>
    <lineage>
        <taxon>Archaea</taxon>
        <taxon>Methanobacteriati</taxon>
        <taxon>Methanobacteriota</taxon>
        <taxon>Stenosarchaea group</taxon>
        <taxon>Halobacteria</taxon>
        <taxon>Halobacteriales</taxon>
        <taxon>Natronomonadaceae</taxon>
        <taxon>Halocatena</taxon>
    </lineage>
</organism>
<name>A0ABD5YM23_9EURY</name>
<protein>
    <submittedName>
        <fullName evidence="2">CehA/McbA family metallohydrolase</fullName>
    </submittedName>
</protein>
<dbReference type="Pfam" id="PF02811">
    <property type="entry name" value="PHP"/>
    <property type="match status" value="1"/>
</dbReference>
<sequence length="239" mass="26451">MLDEAVTIRFDPHVHSRASYDGCETVNRILKHASEIGLDAISITDHDTIEASLRAAALAPSYGMIGIPGVEISTQEGHLLGLGIETMPEPGRPFEDTVQAIRDRGGVAVVPHPFQRMRHGVKRRHLTDCDAIEVYNAWLVTGFRNRRARTFAARRDYPGVAGSDAHSVLTLGRAYTEMRFNKDKEVDGEAIIAAIRNDSLNVFGRRAPMHRSMGHYLKGAGRKTVSLTRAIPTRIFDII</sequence>
<dbReference type="Gene3D" id="3.20.20.140">
    <property type="entry name" value="Metal-dependent hydrolases"/>
    <property type="match status" value="1"/>
</dbReference>
<dbReference type="InterPro" id="IPR052018">
    <property type="entry name" value="PHP_domain"/>
</dbReference>
<evidence type="ECO:0000313" key="2">
    <source>
        <dbReference type="EMBL" id="MFC7188822.1"/>
    </source>
</evidence>
<evidence type="ECO:0000259" key="1">
    <source>
        <dbReference type="SMART" id="SM00481"/>
    </source>
</evidence>
<dbReference type="Pfam" id="PF13263">
    <property type="entry name" value="PHP_C"/>
    <property type="match status" value="1"/>
</dbReference>
<dbReference type="InterPro" id="IPR016195">
    <property type="entry name" value="Pol/histidinol_Pase-like"/>
</dbReference>
<dbReference type="PANTHER" id="PTHR42924">
    <property type="entry name" value="EXONUCLEASE"/>
    <property type="match status" value="1"/>
</dbReference>
<dbReference type="SMART" id="SM00481">
    <property type="entry name" value="POLIIIAc"/>
    <property type="match status" value="1"/>
</dbReference>
<dbReference type="InterPro" id="IPR004013">
    <property type="entry name" value="PHP_dom"/>
</dbReference>
<dbReference type="GeneID" id="76198380"/>
<dbReference type="AlphaFoldDB" id="A0ABD5YM23"/>
<comment type="caution">
    <text evidence="2">The sequence shown here is derived from an EMBL/GenBank/DDBJ whole genome shotgun (WGS) entry which is preliminary data.</text>
</comment>